<dbReference type="PANTHER" id="PTHR36029:SF1">
    <property type="entry name" value="PROTEIN TPLATE"/>
    <property type="match status" value="1"/>
</dbReference>
<dbReference type="InterPro" id="IPR037501">
    <property type="entry name" value="TPLATE"/>
</dbReference>
<dbReference type="OMA" id="WEIVCTG"/>
<evidence type="ECO:0008006" key="4">
    <source>
        <dbReference type="Google" id="ProtNLM"/>
    </source>
</evidence>
<evidence type="ECO:0000313" key="2">
    <source>
        <dbReference type="EMBL" id="OVA15392.1"/>
    </source>
</evidence>
<comment type="caution">
    <text evidence="2">The sequence shown here is derived from an EMBL/GenBank/DDBJ whole genome shotgun (WGS) entry which is preliminary data.</text>
</comment>
<feature type="compositionally biased region" description="Acidic residues" evidence="1">
    <location>
        <begin position="1087"/>
        <end position="1098"/>
    </location>
</feature>
<dbReference type="STRING" id="56857.A0A200QY65"/>
<dbReference type="OrthoDB" id="2018252at2759"/>
<dbReference type="Proteomes" id="UP000195402">
    <property type="component" value="Unassembled WGS sequence"/>
</dbReference>
<sequence>MDILFAQIQADLRSNDALRQSGALLQALQQSAAGRDISVIAKSACEEIVAAPASAICKKLAFDLIRSTRLTADLWETVCTGIRNDLDFPDPDVTAAAVSILAAIPSYRLGKLITDCNKEISNCFDSLSDNLRYSITETLGCILARDDLVILCENNVNLLDRISNWWRRIAQNMLDRSDAVSKVAFESVGRLFQEFDSKRMSRLAGDKLVDSENSLAIRSNWVSSTVDFVWKKRNALMSRSLILPIESFRVTVFPLVYAVKAVASGSVEVFRKLSKSSGNAGSNANVQELGNAEKVVGVLDVVTHLAPFLSSLDPALIFEVGINMLYLADVPGGKPEWASASITAILTLWDRQEFSSARESIVRAVSLFKRLLLMVRNLRAESDRMHALACICRTALCVDLFAKESVRRGQKPLAGTDIVSLFEEVRIKDDLNSTTSKSLFREELVASLVESCFQLSLPLPEQKTSGTESRVIGALAYGTGYGALNWTEPALEVVEVCKPCVKWDCEGRTYAIDCYLKLLVRLCHIYDTRGGVKRVKDGASQDQILNETRLQNLQRELVKDLREVNTPRICARLIWAVAEHIDLEGLDPLLADDPEDPLNIIISNMHKVLFNMDASANTSNRLQDVQAVLLCAQRLGSRHPRAGQLLTKELEEFRNNGLADSVNKHQCRLILQRLKYVAGHKESKWAGVGETRGDYPFSHHKLTVQFYEASAAQDRKLEGLVHKAIQELWRPDPSELTLLLTKGIDSTFLKVPPSASTLSGSSDPCFVEAYHLTDSNDGRVTLHLKVLNLTELELNRVDIRVGVSGALNFMDGSPQAVRQLRNLVSQDPVLCSVTMGVSHFERSALWVQVLYYPFYGSGVAGEYEGDYTEEDPQVMRQKRSLRPELGEPVVLRCQPYKIPLTDLLLPHKISPVEYFRLWPSLPAVLEYSGAYTYEGSGFKATAAQQYGASPFLSGLKSLSSKPFHRVCSHILRTVAGFQLCFAAKTWYGGFVGMMIFGASEVSRNVDLGDETTTMMCKFVIRASDASITKEIESDLQGWLDDITDGDVEYMPEDEVKLASMERLRISMERIALLKAAQPPPQAPKTDEESEESEEEEGNEEKKKKKKEKKENGEEEDEKIKGPSTLSKLTAEEAEHRALQAAVLQEWHMLCKESRTLVH</sequence>
<organism evidence="2 3">
    <name type="scientific">Macleaya cordata</name>
    <name type="common">Five-seeded plume-poppy</name>
    <name type="synonym">Bocconia cordata</name>
    <dbReference type="NCBI Taxonomy" id="56857"/>
    <lineage>
        <taxon>Eukaryota</taxon>
        <taxon>Viridiplantae</taxon>
        <taxon>Streptophyta</taxon>
        <taxon>Embryophyta</taxon>
        <taxon>Tracheophyta</taxon>
        <taxon>Spermatophyta</taxon>
        <taxon>Magnoliopsida</taxon>
        <taxon>Ranunculales</taxon>
        <taxon>Papaveraceae</taxon>
        <taxon>Papaveroideae</taxon>
        <taxon>Macleaya</taxon>
    </lineage>
</organism>
<dbReference type="AlphaFoldDB" id="A0A200QY65"/>
<dbReference type="GO" id="GO:0006897">
    <property type="term" value="P:endocytosis"/>
    <property type="evidence" value="ECO:0007669"/>
    <property type="project" value="InterPro"/>
</dbReference>
<dbReference type="EMBL" id="MVGT01000779">
    <property type="protein sequence ID" value="OVA15392.1"/>
    <property type="molecule type" value="Genomic_DNA"/>
</dbReference>
<dbReference type="FunCoup" id="A0A200QY65">
    <property type="interactions" value="2342"/>
</dbReference>
<keyword evidence="3" id="KW-1185">Reference proteome</keyword>
<accession>A0A200QY65</accession>
<dbReference type="Gene3D" id="1.25.10.10">
    <property type="entry name" value="Leucine-rich Repeat Variant"/>
    <property type="match status" value="1"/>
</dbReference>
<name>A0A200QY65_MACCD</name>
<evidence type="ECO:0000313" key="3">
    <source>
        <dbReference type="Proteomes" id="UP000195402"/>
    </source>
</evidence>
<feature type="region of interest" description="Disordered" evidence="1">
    <location>
        <begin position="1073"/>
        <end position="1132"/>
    </location>
</feature>
<dbReference type="InParanoid" id="A0A200QY65"/>
<dbReference type="InterPro" id="IPR011989">
    <property type="entry name" value="ARM-like"/>
</dbReference>
<proteinExistence type="predicted"/>
<gene>
    <name evidence="2" type="ORF">BVC80_1551g29</name>
</gene>
<evidence type="ECO:0000256" key="1">
    <source>
        <dbReference type="SAM" id="MobiDB-lite"/>
    </source>
</evidence>
<dbReference type="PANTHER" id="PTHR36029">
    <property type="entry name" value="TSET COMPLEX MEMBER TSTA"/>
    <property type="match status" value="1"/>
</dbReference>
<dbReference type="InterPro" id="IPR016024">
    <property type="entry name" value="ARM-type_fold"/>
</dbReference>
<protein>
    <recommendedName>
        <fullName evidence="4">Armadillo-like helical</fullName>
    </recommendedName>
</protein>
<dbReference type="SUPFAM" id="SSF48371">
    <property type="entry name" value="ARM repeat"/>
    <property type="match status" value="1"/>
</dbReference>
<reference evidence="2 3" key="1">
    <citation type="journal article" date="2017" name="Mol. Plant">
        <title>The Genome of Medicinal Plant Macleaya cordata Provides New Insights into Benzylisoquinoline Alkaloids Metabolism.</title>
        <authorList>
            <person name="Liu X."/>
            <person name="Liu Y."/>
            <person name="Huang P."/>
            <person name="Ma Y."/>
            <person name="Qing Z."/>
            <person name="Tang Q."/>
            <person name="Cao H."/>
            <person name="Cheng P."/>
            <person name="Zheng Y."/>
            <person name="Yuan Z."/>
            <person name="Zhou Y."/>
            <person name="Liu J."/>
            <person name="Tang Z."/>
            <person name="Zhuo Y."/>
            <person name="Zhang Y."/>
            <person name="Yu L."/>
            <person name="Huang J."/>
            <person name="Yang P."/>
            <person name="Peng Q."/>
            <person name="Zhang J."/>
            <person name="Jiang W."/>
            <person name="Zhang Z."/>
            <person name="Lin K."/>
            <person name="Ro D.K."/>
            <person name="Chen X."/>
            <person name="Xiong X."/>
            <person name="Shang Y."/>
            <person name="Huang S."/>
            <person name="Zeng J."/>
        </authorList>
    </citation>
    <scope>NUCLEOTIDE SEQUENCE [LARGE SCALE GENOMIC DNA]</scope>
    <source>
        <strain evidence="3">cv. BLH2017</strain>
        <tissue evidence="2">Root</tissue>
    </source>
</reference>